<feature type="active site" description="Proton donor" evidence="2">
    <location>
        <position position="43"/>
    </location>
</feature>
<feature type="active site" description="Proton acceptor" evidence="2">
    <location>
        <position position="129"/>
    </location>
</feature>
<evidence type="ECO:0000313" key="4">
    <source>
        <dbReference type="EMBL" id="QSQ10177.1"/>
    </source>
</evidence>
<accession>A0A8A0RS37</accession>
<dbReference type="GO" id="GO:0004113">
    <property type="term" value="F:2',3'-cyclic-nucleotide 3'-phosphodiesterase activity"/>
    <property type="evidence" value="ECO:0007669"/>
    <property type="project" value="InterPro"/>
</dbReference>
<dbReference type="InterPro" id="IPR004175">
    <property type="entry name" value="RNA_CPDase"/>
</dbReference>
<name>A0A8A0RS37_9FIRM</name>
<dbReference type="EMBL" id="CP059066">
    <property type="protein sequence ID" value="QSQ10177.1"/>
    <property type="molecule type" value="Genomic_DNA"/>
</dbReference>
<dbReference type="GO" id="GO:0008664">
    <property type="term" value="F:RNA 2',3'-cyclic 3'-phosphodiesterase activity"/>
    <property type="evidence" value="ECO:0007669"/>
    <property type="project" value="UniProtKB-EC"/>
</dbReference>
<dbReference type="KEGG" id="kme:H0A61_02576"/>
<proteinExistence type="inferred from homology"/>
<dbReference type="AlphaFoldDB" id="A0A8A0RS37"/>
<dbReference type="Proteomes" id="UP000662904">
    <property type="component" value="Chromosome"/>
</dbReference>
<organism evidence="4 5">
    <name type="scientific">Koleobacter methoxysyntrophicus</name>
    <dbReference type="NCBI Taxonomy" id="2751313"/>
    <lineage>
        <taxon>Bacteria</taxon>
        <taxon>Bacillati</taxon>
        <taxon>Bacillota</taxon>
        <taxon>Clostridia</taxon>
        <taxon>Koleobacterales</taxon>
        <taxon>Koleobacteraceae</taxon>
        <taxon>Koleobacter</taxon>
    </lineage>
</organism>
<reference evidence="4" key="1">
    <citation type="submission" date="2020-07" db="EMBL/GenBank/DDBJ databases">
        <title>Koleobacter methoxysyntrophicus gen. nov., sp. nov., a novel anaerobic bacterium isolated from deep subsurface oil field and proposal of Koleobacterales ord. nov. in the phylum Firmicutes.</title>
        <authorList>
            <person name="Sakamoto S."/>
            <person name="Tamaki H."/>
        </authorList>
    </citation>
    <scope>NUCLEOTIDE SEQUENCE</scope>
    <source>
        <strain evidence="4">NRmbB1</strain>
    </source>
</reference>
<dbReference type="Gene3D" id="3.90.1140.10">
    <property type="entry name" value="Cyclic phosphodiesterase"/>
    <property type="match status" value="1"/>
</dbReference>
<keyword evidence="1 2" id="KW-0378">Hydrolase</keyword>
<feature type="short sequence motif" description="HXTX 1" evidence="2">
    <location>
        <begin position="43"/>
        <end position="46"/>
    </location>
</feature>
<dbReference type="HAMAP" id="MF_01940">
    <property type="entry name" value="RNA_CPDase"/>
    <property type="match status" value="1"/>
</dbReference>
<keyword evidence="5" id="KW-1185">Reference proteome</keyword>
<evidence type="ECO:0000256" key="2">
    <source>
        <dbReference type="HAMAP-Rule" id="MF_01940"/>
    </source>
</evidence>
<evidence type="ECO:0000313" key="5">
    <source>
        <dbReference type="Proteomes" id="UP000662904"/>
    </source>
</evidence>
<gene>
    <name evidence="4" type="primary">ytlP</name>
    <name evidence="4" type="ORF">H0A61_02576</name>
</gene>
<dbReference type="InterPro" id="IPR014051">
    <property type="entry name" value="Phosphoesterase_HXTX"/>
</dbReference>
<dbReference type="RefSeq" id="WP_206707490.1">
    <property type="nucleotide sequence ID" value="NZ_CP059066.1"/>
</dbReference>
<dbReference type="SUPFAM" id="SSF55144">
    <property type="entry name" value="LigT-like"/>
    <property type="match status" value="1"/>
</dbReference>
<evidence type="ECO:0000256" key="1">
    <source>
        <dbReference type="ARBA" id="ARBA00022801"/>
    </source>
</evidence>
<feature type="domain" description="Phosphoesterase HXTX" evidence="3">
    <location>
        <begin position="14"/>
        <end position="94"/>
    </location>
</feature>
<dbReference type="EC" id="3.1.4.58" evidence="2"/>
<sequence length="190" mass="22305">MEKFRAFIAGDFDEKTKVKLKQLQDNIKPYLNNTKWVKPDYFHITFKFLGDIPKDKIPYISCCIKKICEEIQPVEIIIMKAGIFHYRGNPRVLWVGIDENIDLNLIYKRIQEEMNKCGFPFEKKPFSPHITLGRFKQKPPTKEILDRALRDTEGFFLRTVLKTLSFMKSDLTLGGPVYSPIEIFNLKIID</sequence>
<protein>
    <recommendedName>
        <fullName evidence="2">RNA 2',3'-cyclic phosphodiesterase</fullName>
        <shortName evidence="2">RNA 2',3'-CPDase</shortName>
        <ecNumber evidence="2">3.1.4.58</ecNumber>
    </recommendedName>
</protein>
<evidence type="ECO:0000259" key="3">
    <source>
        <dbReference type="Pfam" id="PF02834"/>
    </source>
</evidence>
<dbReference type="PANTHER" id="PTHR35561">
    <property type="entry name" value="RNA 2',3'-CYCLIC PHOSPHODIESTERASE"/>
    <property type="match status" value="1"/>
</dbReference>
<dbReference type="PANTHER" id="PTHR35561:SF1">
    <property type="entry name" value="RNA 2',3'-CYCLIC PHOSPHODIESTERASE"/>
    <property type="match status" value="1"/>
</dbReference>
<dbReference type="NCBIfam" id="TIGR02258">
    <property type="entry name" value="2_5_ligase"/>
    <property type="match status" value="1"/>
</dbReference>
<comment type="similarity">
    <text evidence="2">Belongs to the 2H phosphoesterase superfamily. ThpR family.</text>
</comment>
<comment type="function">
    <text evidence="2">Hydrolyzes RNA 2',3'-cyclic phosphodiester to an RNA 2'-phosphomonoester.</text>
</comment>
<feature type="short sequence motif" description="HXTX 2" evidence="2">
    <location>
        <begin position="129"/>
        <end position="132"/>
    </location>
</feature>
<comment type="catalytic activity">
    <reaction evidence="2">
        <text>a 3'-end 2',3'-cyclophospho-ribonucleotide-RNA + H2O = a 3'-end 2'-phospho-ribonucleotide-RNA + H(+)</text>
        <dbReference type="Rhea" id="RHEA:11828"/>
        <dbReference type="Rhea" id="RHEA-COMP:10464"/>
        <dbReference type="Rhea" id="RHEA-COMP:17353"/>
        <dbReference type="ChEBI" id="CHEBI:15377"/>
        <dbReference type="ChEBI" id="CHEBI:15378"/>
        <dbReference type="ChEBI" id="CHEBI:83064"/>
        <dbReference type="ChEBI" id="CHEBI:173113"/>
        <dbReference type="EC" id="3.1.4.58"/>
    </reaction>
</comment>
<feature type="domain" description="Phosphoesterase HXTX" evidence="3">
    <location>
        <begin position="96"/>
        <end position="154"/>
    </location>
</feature>
<dbReference type="InterPro" id="IPR009097">
    <property type="entry name" value="Cyclic_Pdiesterase"/>
</dbReference>
<dbReference type="Pfam" id="PF02834">
    <property type="entry name" value="LigT_PEase"/>
    <property type="match status" value="2"/>
</dbReference>